<dbReference type="PROSITE" id="PS51375">
    <property type="entry name" value="PPR"/>
    <property type="match status" value="1"/>
</dbReference>
<evidence type="ECO:0000256" key="1">
    <source>
        <dbReference type="ARBA" id="ARBA00007626"/>
    </source>
</evidence>
<evidence type="ECO:0000256" key="4">
    <source>
        <dbReference type="PROSITE-ProRule" id="PRU00708"/>
    </source>
</evidence>
<evidence type="ECO:0008006" key="8">
    <source>
        <dbReference type="Google" id="ProtNLM"/>
    </source>
</evidence>
<dbReference type="EnsemblPlants" id="ONIVA10G16780.1">
    <property type="protein sequence ID" value="ONIVA10G16780.1"/>
    <property type="gene ID" value="ONIVA10G16780"/>
</dbReference>
<dbReference type="InterPro" id="IPR002885">
    <property type="entry name" value="PPR_rpt"/>
</dbReference>
<dbReference type="OMA" id="FRVNAIT"/>
<dbReference type="HOGENOM" id="CLU_002706_14_2_1"/>
<dbReference type="Pfam" id="PF13041">
    <property type="entry name" value="PPR_2"/>
    <property type="match status" value="1"/>
</dbReference>
<evidence type="ECO:0000256" key="3">
    <source>
        <dbReference type="ARBA" id="ARBA00022946"/>
    </source>
</evidence>
<dbReference type="AlphaFoldDB" id="A0A0E0IUV5"/>
<evidence type="ECO:0000313" key="6">
    <source>
        <dbReference type="EnsemblPlants" id="ONIVA10G16780.1"/>
    </source>
</evidence>
<dbReference type="eggNOG" id="KOG4197">
    <property type="taxonomic scope" value="Eukaryota"/>
</dbReference>
<dbReference type="Proteomes" id="UP000006591">
    <property type="component" value="Chromosome 10"/>
</dbReference>
<dbReference type="Pfam" id="PF12854">
    <property type="entry name" value="PPR_1"/>
    <property type="match status" value="1"/>
</dbReference>
<comment type="similarity">
    <text evidence="1">Belongs to the PPR family. P subfamily.</text>
</comment>
<feature type="region of interest" description="Disordered" evidence="5">
    <location>
        <begin position="67"/>
        <end position="95"/>
    </location>
</feature>
<dbReference type="Gene3D" id="1.25.40.10">
    <property type="entry name" value="Tetratricopeptide repeat domain"/>
    <property type="match status" value="2"/>
</dbReference>
<sequence length="230" mass="24307">MDPHVSDTELENLVPFTAGLGNGPTPNTVSVFRSTAPFARSPESGHLAAAAAAAASLRLGMSRRVPALSQPRATGAPRSEYATEARGGRAGGSGAEDARHVFDELLRRGRGASIYGLNRALTAVARDSPAAAVACYNRMARSGAKKVVAPDLCTHNILISCCCRAGRLDVLGFRVNAITINTLLKGLCAEKRTNDALDIVLRRMAELGCIPNVFSYSILLKGLCDEERSQ</sequence>
<dbReference type="InterPro" id="IPR011990">
    <property type="entry name" value="TPR-like_helical_dom_sf"/>
</dbReference>
<keyword evidence="3" id="KW-0809">Transit peptide</keyword>
<proteinExistence type="inferred from homology"/>
<keyword evidence="2" id="KW-0677">Repeat</keyword>
<protein>
    <recommendedName>
        <fullName evidence="8">Pentacotripeptide-repeat region of PRORP domain-containing protein</fullName>
    </recommendedName>
</protein>
<feature type="repeat" description="PPR" evidence="4">
    <location>
        <begin position="176"/>
        <end position="211"/>
    </location>
</feature>
<evidence type="ECO:0000256" key="5">
    <source>
        <dbReference type="SAM" id="MobiDB-lite"/>
    </source>
</evidence>
<dbReference type="STRING" id="4536.A0A0E0IUV5"/>
<name>A0A0E0IUV5_ORYNI</name>
<dbReference type="Gramene" id="ONIVA10G16780.1">
    <property type="protein sequence ID" value="ONIVA10G16780.1"/>
    <property type="gene ID" value="ONIVA10G16780"/>
</dbReference>
<evidence type="ECO:0000256" key="2">
    <source>
        <dbReference type="ARBA" id="ARBA00022737"/>
    </source>
</evidence>
<evidence type="ECO:0000313" key="7">
    <source>
        <dbReference type="Proteomes" id="UP000006591"/>
    </source>
</evidence>
<organism evidence="6">
    <name type="scientific">Oryza nivara</name>
    <name type="common">Indian wild rice</name>
    <name type="synonym">Oryza sativa f. spontanea</name>
    <dbReference type="NCBI Taxonomy" id="4536"/>
    <lineage>
        <taxon>Eukaryota</taxon>
        <taxon>Viridiplantae</taxon>
        <taxon>Streptophyta</taxon>
        <taxon>Embryophyta</taxon>
        <taxon>Tracheophyta</taxon>
        <taxon>Spermatophyta</taxon>
        <taxon>Magnoliopsida</taxon>
        <taxon>Liliopsida</taxon>
        <taxon>Poales</taxon>
        <taxon>Poaceae</taxon>
        <taxon>BOP clade</taxon>
        <taxon>Oryzoideae</taxon>
        <taxon>Oryzeae</taxon>
        <taxon>Oryzinae</taxon>
        <taxon>Oryza</taxon>
    </lineage>
</organism>
<keyword evidence="7" id="KW-1185">Reference proteome</keyword>
<dbReference type="PANTHER" id="PTHR47941">
    <property type="entry name" value="PENTATRICOPEPTIDE REPEAT-CONTAINING PROTEIN 3, MITOCHONDRIAL"/>
    <property type="match status" value="1"/>
</dbReference>
<reference evidence="6" key="2">
    <citation type="submission" date="2018-04" db="EMBL/GenBank/DDBJ databases">
        <title>OnivRS2 (Oryza nivara Reference Sequence Version 2).</title>
        <authorList>
            <person name="Zhang J."/>
            <person name="Kudrna D."/>
            <person name="Lee S."/>
            <person name="Talag J."/>
            <person name="Rajasekar S."/>
            <person name="Welchert J."/>
            <person name="Hsing Y.-I."/>
            <person name="Wing R.A."/>
        </authorList>
    </citation>
    <scope>NUCLEOTIDE SEQUENCE [LARGE SCALE GENOMIC DNA]</scope>
</reference>
<accession>A0A0E0IUV5</accession>
<dbReference type="NCBIfam" id="TIGR00756">
    <property type="entry name" value="PPR"/>
    <property type="match status" value="2"/>
</dbReference>
<reference evidence="6" key="1">
    <citation type="submission" date="2015-04" db="UniProtKB">
        <authorList>
            <consortium name="EnsemblPlants"/>
        </authorList>
    </citation>
    <scope>IDENTIFICATION</scope>
    <source>
        <strain evidence="6">SL10</strain>
    </source>
</reference>